<sequence>MALRYKGGLHCQECLSLGYVVVDFFQLVGQRLNSEEQSRRLELYLRHQSSSKGLAAYLEILHGSSPNHPKSSAKRFAGRRLMSIVRPPGKRSCTLVWALPQIPYRVTIQNDLSTDAWLKRMYRYLGRGEFSFFLSICWLLWLKCNTKWFRGCELDALSLILYT</sequence>
<protein>
    <submittedName>
        <fullName evidence="1">Uncharacterized protein</fullName>
    </submittedName>
</protein>
<gene>
    <name evidence="1" type="ORF">Slati_2496900</name>
</gene>
<proteinExistence type="predicted"/>
<organism evidence="1">
    <name type="scientific">Sesamum latifolium</name>
    <dbReference type="NCBI Taxonomy" id="2727402"/>
    <lineage>
        <taxon>Eukaryota</taxon>
        <taxon>Viridiplantae</taxon>
        <taxon>Streptophyta</taxon>
        <taxon>Embryophyta</taxon>
        <taxon>Tracheophyta</taxon>
        <taxon>Spermatophyta</taxon>
        <taxon>Magnoliopsida</taxon>
        <taxon>eudicotyledons</taxon>
        <taxon>Gunneridae</taxon>
        <taxon>Pentapetalae</taxon>
        <taxon>asterids</taxon>
        <taxon>lamiids</taxon>
        <taxon>Lamiales</taxon>
        <taxon>Pedaliaceae</taxon>
        <taxon>Sesamum</taxon>
    </lineage>
</organism>
<accession>A0AAW2WEE2</accession>
<reference evidence="1" key="2">
    <citation type="journal article" date="2024" name="Plant">
        <title>Genomic evolution and insights into agronomic trait innovations of Sesamum species.</title>
        <authorList>
            <person name="Miao H."/>
            <person name="Wang L."/>
            <person name="Qu L."/>
            <person name="Liu H."/>
            <person name="Sun Y."/>
            <person name="Le M."/>
            <person name="Wang Q."/>
            <person name="Wei S."/>
            <person name="Zheng Y."/>
            <person name="Lin W."/>
            <person name="Duan Y."/>
            <person name="Cao H."/>
            <person name="Xiong S."/>
            <person name="Wang X."/>
            <person name="Wei L."/>
            <person name="Li C."/>
            <person name="Ma Q."/>
            <person name="Ju M."/>
            <person name="Zhao R."/>
            <person name="Li G."/>
            <person name="Mu C."/>
            <person name="Tian Q."/>
            <person name="Mei H."/>
            <person name="Zhang T."/>
            <person name="Gao T."/>
            <person name="Zhang H."/>
        </authorList>
    </citation>
    <scope>NUCLEOTIDE SEQUENCE</scope>
    <source>
        <strain evidence="1">KEN1</strain>
    </source>
</reference>
<evidence type="ECO:0000313" key="1">
    <source>
        <dbReference type="EMBL" id="KAL0440139.1"/>
    </source>
</evidence>
<comment type="caution">
    <text evidence="1">The sequence shown here is derived from an EMBL/GenBank/DDBJ whole genome shotgun (WGS) entry which is preliminary data.</text>
</comment>
<dbReference type="AlphaFoldDB" id="A0AAW2WEE2"/>
<name>A0AAW2WEE2_9LAMI</name>
<reference evidence="1" key="1">
    <citation type="submission" date="2020-06" db="EMBL/GenBank/DDBJ databases">
        <authorList>
            <person name="Li T."/>
            <person name="Hu X."/>
            <person name="Zhang T."/>
            <person name="Song X."/>
            <person name="Zhang H."/>
            <person name="Dai N."/>
            <person name="Sheng W."/>
            <person name="Hou X."/>
            <person name="Wei L."/>
        </authorList>
    </citation>
    <scope>NUCLEOTIDE SEQUENCE</scope>
    <source>
        <strain evidence="1">KEN1</strain>
        <tissue evidence="1">Leaf</tissue>
    </source>
</reference>
<dbReference type="EMBL" id="JACGWN010000008">
    <property type="protein sequence ID" value="KAL0440139.1"/>
    <property type="molecule type" value="Genomic_DNA"/>
</dbReference>